<name>A0AAV2MMH6_KNICA</name>
<evidence type="ECO:0000313" key="2">
    <source>
        <dbReference type="EMBL" id="CAL1614405.1"/>
    </source>
</evidence>
<dbReference type="AlphaFoldDB" id="A0AAV2MMH6"/>
<gene>
    <name evidence="2" type="ORF">KC01_LOCUS40454</name>
</gene>
<feature type="region of interest" description="Disordered" evidence="1">
    <location>
        <begin position="1"/>
        <end position="79"/>
    </location>
</feature>
<accession>A0AAV2MMH6</accession>
<organism evidence="2 3">
    <name type="scientific">Knipowitschia caucasica</name>
    <name type="common">Caucasian dwarf goby</name>
    <name type="synonym">Pomatoschistus caucasicus</name>
    <dbReference type="NCBI Taxonomy" id="637954"/>
    <lineage>
        <taxon>Eukaryota</taxon>
        <taxon>Metazoa</taxon>
        <taxon>Chordata</taxon>
        <taxon>Craniata</taxon>
        <taxon>Vertebrata</taxon>
        <taxon>Euteleostomi</taxon>
        <taxon>Actinopterygii</taxon>
        <taxon>Neopterygii</taxon>
        <taxon>Teleostei</taxon>
        <taxon>Neoteleostei</taxon>
        <taxon>Acanthomorphata</taxon>
        <taxon>Gobiaria</taxon>
        <taxon>Gobiiformes</taxon>
        <taxon>Gobioidei</taxon>
        <taxon>Gobiidae</taxon>
        <taxon>Gobiinae</taxon>
        <taxon>Knipowitschia</taxon>
    </lineage>
</organism>
<feature type="compositionally biased region" description="Basic and acidic residues" evidence="1">
    <location>
        <begin position="9"/>
        <end position="27"/>
    </location>
</feature>
<dbReference type="Proteomes" id="UP001497482">
    <property type="component" value="Chromosome 8"/>
</dbReference>
<dbReference type="EMBL" id="OZ035830">
    <property type="protein sequence ID" value="CAL1614405.1"/>
    <property type="molecule type" value="Genomic_DNA"/>
</dbReference>
<reference evidence="2 3" key="1">
    <citation type="submission" date="2024-04" db="EMBL/GenBank/DDBJ databases">
        <authorList>
            <person name="Waldvogel A.-M."/>
            <person name="Schoenle A."/>
        </authorList>
    </citation>
    <scope>NUCLEOTIDE SEQUENCE [LARGE SCALE GENOMIC DNA]</scope>
</reference>
<proteinExistence type="predicted"/>
<feature type="compositionally biased region" description="Basic and acidic residues" evidence="1">
    <location>
        <begin position="42"/>
        <end position="52"/>
    </location>
</feature>
<keyword evidence="3" id="KW-1185">Reference proteome</keyword>
<protein>
    <submittedName>
        <fullName evidence="2">Uncharacterized protein</fullName>
    </submittedName>
</protein>
<evidence type="ECO:0000313" key="3">
    <source>
        <dbReference type="Proteomes" id="UP001497482"/>
    </source>
</evidence>
<evidence type="ECO:0000256" key="1">
    <source>
        <dbReference type="SAM" id="MobiDB-lite"/>
    </source>
</evidence>
<sequence length="167" mass="18962">MTTPPPPRLTDHLHPQRTPRERTEEPGFHPAVTDSTMMASSDVDRNDDHNPSEMDALCPSPPSPSRPQRNYERMGERTGTTCKDCIASGKAGDIDVSVDKGKWYQKLADTHTESPQTALESNDWKEFLPSNIPPLYNYGYVYHWLVESLPTLPQGLLRQKIVMRRMT</sequence>